<sequence length="225" mass="25369">YYTGNCVPSLEAPSNKTCEIEGWCPEEYSASTEYQIDKSALNNFTVYIKSIATFLKLGLTLGNVRPETNFSCLFDSSTNPKCPIFEIGYILNYISKKVGEDVEPALLKDGGLIEIEQKWLCNFDFDAKRCFPTYDFRLLQSGNDVLSPGINYRYVHKYRSNSTDYRTLIKVYGLRFIVTTTGQGGRFNIVNLFVAIGSGIGFMIIASILLLHPSLQFVFVLSFVM</sequence>
<keyword evidence="3" id="KW-0813">Transport</keyword>
<dbReference type="Proteomes" id="UP000663829">
    <property type="component" value="Unassembled WGS sequence"/>
</dbReference>
<evidence type="ECO:0000313" key="12">
    <source>
        <dbReference type="EMBL" id="CAF0987266.1"/>
    </source>
</evidence>
<dbReference type="AlphaFoldDB" id="A0A814FN85"/>
<comment type="caution">
    <text evidence="12">The sequence shown here is derived from an EMBL/GenBank/DDBJ whole genome shotgun (WGS) entry which is preliminary data.</text>
</comment>
<dbReference type="GO" id="GO:0070588">
    <property type="term" value="P:calcium ion transmembrane transport"/>
    <property type="evidence" value="ECO:0007669"/>
    <property type="project" value="TreeGrafter"/>
</dbReference>
<reference evidence="12" key="1">
    <citation type="submission" date="2021-02" db="EMBL/GenBank/DDBJ databases">
        <authorList>
            <person name="Nowell W R."/>
        </authorList>
    </citation>
    <scope>NUCLEOTIDE SEQUENCE</scope>
</reference>
<dbReference type="EMBL" id="CAJOBC010002943">
    <property type="protein sequence ID" value="CAF3759427.1"/>
    <property type="molecule type" value="Genomic_DNA"/>
</dbReference>
<keyword evidence="15" id="KW-1185">Reference proteome</keyword>
<dbReference type="Proteomes" id="UP000681722">
    <property type="component" value="Unassembled WGS sequence"/>
</dbReference>
<keyword evidence="7 10" id="KW-0472">Membrane</keyword>
<evidence type="ECO:0000256" key="2">
    <source>
        <dbReference type="ARBA" id="ARBA00009848"/>
    </source>
</evidence>
<dbReference type="GO" id="GO:0005886">
    <property type="term" value="C:plasma membrane"/>
    <property type="evidence" value="ECO:0007669"/>
    <property type="project" value="InterPro"/>
</dbReference>
<evidence type="ECO:0000313" key="15">
    <source>
        <dbReference type="Proteomes" id="UP000663829"/>
    </source>
</evidence>
<dbReference type="GO" id="GO:0033198">
    <property type="term" value="P:response to ATP"/>
    <property type="evidence" value="ECO:0007669"/>
    <property type="project" value="InterPro"/>
</dbReference>
<dbReference type="PANTHER" id="PTHR10125">
    <property type="entry name" value="P2X PURINOCEPTOR"/>
    <property type="match status" value="1"/>
</dbReference>
<evidence type="ECO:0000256" key="3">
    <source>
        <dbReference type="ARBA" id="ARBA00022448"/>
    </source>
</evidence>
<dbReference type="PRINTS" id="PR01307">
    <property type="entry name" value="P2XRECEPTOR"/>
</dbReference>
<evidence type="ECO:0000256" key="1">
    <source>
        <dbReference type="ARBA" id="ARBA00004308"/>
    </source>
</evidence>
<evidence type="ECO:0000256" key="4">
    <source>
        <dbReference type="ARBA" id="ARBA00022692"/>
    </source>
</evidence>
<feature type="transmembrane region" description="Helical" evidence="10">
    <location>
        <begin position="189"/>
        <end position="211"/>
    </location>
</feature>
<protein>
    <recommendedName>
        <fullName evidence="16">ATP receptor</fullName>
    </recommendedName>
</protein>
<accession>A0A814FN85</accession>
<proteinExistence type="inferred from homology"/>
<evidence type="ECO:0000256" key="7">
    <source>
        <dbReference type="ARBA" id="ARBA00023136"/>
    </source>
</evidence>
<keyword evidence="5 10" id="KW-1133">Transmembrane helix</keyword>
<evidence type="ECO:0008006" key="16">
    <source>
        <dbReference type="Google" id="ProtNLM"/>
    </source>
</evidence>
<dbReference type="Pfam" id="PF00864">
    <property type="entry name" value="P2X_receptor"/>
    <property type="match status" value="1"/>
</dbReference>
<keyword evidence="6" id="KW-0406">Ion transport</keyword>
<dbReference type="InterPro" id="IPR001429">
    <property type="entry name" value="P2X_purnocptor"/>
</dbReference>
<dbReference type="GO" id="GO:0098794">
    <property type="term" value="C:postsynapse"/>
    <property type="evidence" value="ECO:0007669"/>
    <property type="project" value="GOC"/>
</dbReference>
<dbReference type="EMBL" id="CAJNOK010002886">
    <property type="protein sequence ID" value="CAF0878887.1"/>
    <property type="molecule type" value="Genomic_DNA"/>
</dbReference>
<evidence type="ECO:0000256" key="5">
    <source>
        <dbReference type="ARBA" id="ARBA00022989"/>
    </source>
</evidence>
<keyword evidence="4 10" id="KW-0812">Transmembrane</keyword>
<comment type="subcellular location">
    <subcellularLocation>
        <location evidence="1">Endomembrane system</location>
    </subcellularLocation>
</comment>
<evidence type="ECO:0000256" key="8">
    <source>
        <dbReference type="ARBA" id="ARBA00023286"/>
    </source>
</evidence>
<dbReference type="PANTHER" id="PTHR10125:SF31">
    <property type="entry name" value="P2X RECEPTOR E"/>
    <property type="match status" value="1"/>
</dbReference>
<organism evidence="12 15">
    <name type="scientific">Didymodactylos carnosus</name>
    <dbReference type="NCBI Taxonomy" id="1234261"/>
    <lineage>
        <taxon>Eukaryota</taxon>
        <taxon>Metazoa</taxon>
        <taxon>Spiralia</taxon>
        <taxon>Gnathifera</taxon>
        <taxon>Rotifera</taxon>
        <taxon>Eurotatoria</taxon>
        <taxon>Bdelloidea</taxon>
        <taxon>Philodinida</taxon>
        <taxon>Philodinidae</taxon>
        <taxon>Didymodactylos</taxon>
    </lineage>
</organism>
<dbReference type="GO" id="GO:0004931">
    <property type="term" value="F:extracellularly ATP-gated monoatomic cation channel activity"/>
    <property type="evidence" value="ECO:0007669"/>
    <property type="project" value="InterPro"/>
</dbReference>
<dbReference type="Proteomes" id="UP000682733">
    <property type="component" value="Unassembled WGS sequence"/>
</dbReference>
<dbReference type="GO" id="GO:0001614">
    <property type="term" value="F:purinergic nucleotide receptor activity"/>
    <property type="evidence" value="ECO:0007669"/>
    <property type="project" value="InterPro"/>
</dbReference>
<dbReference type="EMBL" id="CAJNOQ010002943">
    <property type="protein sequence ID" value="CAF0987266.1"/>
    <property type="molecule type" value="Genomic_DNA"/>
</dbReference>
<feature type="non-terminal residue" evidence="12">
    <location>
        <position position="1"/>
    </location>
</feature>
<name>A0A814FN85_9BILA</name>
<keyword evidence="8" id="KW-1071">Ligand-gated ion channel</keyword>
<keyword evidence="9" id="KW-0407">Ion channel</keyword>
<dbReference type="GO" id="GO:0012505">
    <property type="term" value="C:endomembrane system"/>
    <property type="evidence" value="ECO:0007669"/>
    <property type="project" value="UniProtKB-SubCell"/>
</dbReference>
<evidence type="ECO:0000313" key="11">
    <source>
        <dbReference type="EMBL" id="CAF0878887.1"/>
    </source>
</evidence>
<dbReference type="InterPro" id="IPR027309">
    <property type="entry name" value="P2X_extracellular_dom_sf"/>
</dbReference>
<evidence type="ECO:0000256" key="10">
    <source>
        <dbReference type="SAM" id="Phobius"/>
    </source>
</evidence>
<dbReference type="Gene3D" id="2.60.490.10">
    <property type="entry name" value="atp-gated p2x4 ion channel domain"/>
    <property type="match status" value="1"/>
</dbReference>
<dbReference type="Gene3D" id="1.10.287.940">
    <property type="entry name" value="atp-gated p2x4 ion channel"/>
    <property type="match status" value="1"/>
</dbReference>
<dbReference type="Proteomes" id="UP000677228">
    <property type="component" value="Unassembled WGS sequence"/>
</dbReference>
<gene>
    <name evidence="12" type="ORF">GPM918_LOCUS13066</name>
    <name evidence="11" type="ORF">OVA965_LOCUS8515</name>
    <name evidence="14" type="ORF">SRO942_LOCUS13066</name>
    <name evidence="13" type="ORF">TMI583_LOCUS8511</name>
</gene>
<evidence type="ECO:0000313" key="13">
    <source>
        <dbReference type="EMBL" id="CAF3662853.1"/>
    </source>
</evidence>
<dbReference type="EMBL" id="CAJOBA010002887">
    <property type="protein sequence ID" value="CAF3662853.1"/>
    <property type="molecule type" value="Genomic_DNA"/>
</dbReference>
<dbReference type="InterPro" id="IPR059116">
    <property type="entry name" value="P2X_receptor"/>
</dbReference>
<evidence type="ECO:0000256" key="9">
    <source>
        <dbReference type="ARBA" id="ARBA00023303"/>
    </source>
</evidence>
<evidence type="ECO:0000313" key="14">
    <source>
        <dbReference type="EMBL" id="CAF3759427.1"/>
    </source>
</evidence>
<comment type="similarity">
    <text evidence="2">Belongs to the P2X receptor family.</text>
</comment>
<dbReference type="OrthoDB" id="494673at2759"/>
<evidence type="ECO:0000256" key="6">
    <source>
        <dbReference type="ARBA" id="ARBA00023065"/>
    </source>
</evidence>